<dbReference type="PANTHER" id="PTHR30092:SF0">
    <property type="entry name" value="INNER MEMBRANE PROTEIN CRED"/>
    <property type="match status" value="1"/>
</dbReference>
<feature type="transmembrane region" description="Helical" evidence="1">
    <location>
        <begin position="349"/>
        <end position="369"/>
    </location>
</feature>
<comment type="caution">
    <text evidence="2">The sequence shown here is derived from an EMBL/GenBank/DDBJ whole genome shotgun (WGS) entry which is preliminary data.</text>
</comment>
<keyword evidence="1" id="KW-0472">Membrane</keyword>
<dbReference type="EMBL" id="JABEVX010000002">
    <property type="protein sequence ID" value="NNT71733.1"/>
    <property type="molecule type" value="Genomic_DNA"/>
</dbReference>
<dbReference type="RefSeq" id="WP_171221912.1">
    <property type="nucleotide sequence ID" value="NZ_CP121446.1"/>
</dbReference>
<organism evidence="2 3">
    <name type="scientific">Flavobacterium rivulicola</name>
    <dbReference type="NCBI Taxonomy" id="2732161"/>
    <lineage>
        <taxon>Bacteria</taxon>
        <taxon>Pseudomonadati</taxon>
        <taxon>Bacteroidota</taxon>
        <taxon>Flavobacteriia</taxon>
        <taxon>Flavobacteriales</taxon>
        <taxon>Flavobacteriaceae</taxon>
        <taxon>Flavobacterium</taxon>
    </lineage>
</organism>
<dbReference type="PIRSF" id="PIRSF004548">
    <property type="entry name" value="CreD"/>
    <property type="match status" value="1"/>
</dbReference>
<dbReference type="PANTHER" id="PTHR30092">
    <property type="entry name" value="INNER MEMBRANE PROTEIN CRED"/>
    <property type="match status" value="1"/>
</dbReference>
<evidence type="ECO:0000313" key="2">
    <source>
        <dbReference type="EMBL" id="NNT71733.1"/>
    </source>
</evidence>
<keyword evidence="1" id="KW-0812">Transmembrane</keyword>
<feature type="transmembrane region" description="Helical" evidence="1">
    <location>
        <begin position="428"/>
        <end position="446"/>
    </location>
</feature>
<dbReference type="Proteomes" id="UP000536509">
    <property type="component" value="Unassembled WGS sequence"/>
</dbReference>
<dbReference type="Pfam" id="PF06123">
    <property type="entry name" value="CreD"/>
    <property type="match status" value="1"/>
</dbReference>
<keyword evidence="3" id="KW-1185">Reference proteome</keyword>
<feature type="transmembrane region" description="Helical" evidence="1">
    <location>
        <begin position="25"/>
        <end position="46"/>
    </location>
</feature>
<dbReference type="AlphaFoldDB" id="A0A7Y3VYI6"/>
<gene>
    <name evidence="2" type="primary">creD</name>
    <name evidence="2" type="ORF">HKT18_05825</name>
</gene>
<sequence length="454" mass="51750">MENQEFQEQQNNEEKTFFQSTTAKMIMVGLLTFVLLIPLLFVQNLIAERAQRKSEVVNEISNLWGSDVAFYGPILRIPYNTYENINVTDQKTGATTLQRRATTNYAYFFPSELTNTSKVKKNESLKRSIFNPVVFTADMNFKGNFTAPNFTKLNIPEESIQWDKAAIIVKTTNLKSIKSELKIQLNNEKLTFEPQPDDKSNYSVLATNLFDYKTLATNSLINFNFGITYNGSNSINFIPIGKVTAVGIDSDWESPSFEGSFAANDTTKVVNKDGFHVDWKILDINRTFSQQYANVLPNLEDYRFGVKLIDTVDEYQQNERVSKYGFLVIGLTFLIFFLIQSISKINIHIFQYSMIGIALIMFYTLLISITEHSSFSLAYAISGIAVVVMITLYSISILKNRKFPLFIATSLSVLYTFIYVIIQMEDYALLVGSIGLFFILGAVMYFSRKIDWGK</sequence>
<keyword evidence="1" id="KW-1133">Transmembrane helix</keyword>
<evidence type="ECO:0000256" key="1">
    <source>
        <dbReference type="SAM" id="Phobius"/>
    </source>
</evidence>
<reference evidence="2 3" key="1">
    <citation type="submission" date="2020-05" db="EMBL/GenBank/DDBJ databases">
        <title>Draft genome of Flavobacterium sp. IMCC34852.</title>
        <authorList>
            <person name="Song J."/>
            <person name="Cho J.-C."/>
        </authorList>
    </citation>
    <scope>NUCLEOTIDE SEQUENCE [LARGE SCALE GENOMIC DNA]</scope>
    <source>
        <strain evidence="2 3">IMCC34852</strain>
    </source>
</reference>
<protein>
    <submittedName>
        <fullName evidence="2">Cell envelope integrity protein CreD</fullName>
    </submittedName>
</protein>
<proteinExistence type="predicted"/>
<feature type="transmembrane region" description="Helical" evidence="1">
    <location>
        <begin position="375"/>
        <end position="396"/>
    </location>
</feature>
<dbReference type="GO" id="GO:0005886">
    <property type="term" value="C:plasma membrane"/>
    <property type="evidence" value="ECO:0007669"/>
    <property type="project" value="TreeGrafter"/>
</dbReference>
<evidence type="ECO:0000313" key="3">
    <source>
        <dbReference type="Proteomes" id="UP000536509"/>
    </source>
</evidence>
<feature type="transmembrane region" description="Helical" evidence="1">
    <location>
        <begin position="403"/>
        <end position="422"/>
    </location>
</feature>
<feature type="transmembrane region" description="Helical" evidence="1">
    <location>
        <begin position="324"/>
        <end position="342"/>
    </location>
</feature>
<dbReference type="NCBIfam" id="NF008712">
    <property type="entry name" value="PRK11715.1-1"/>
    <property type="match status" value="1"/>
</dbReference>
<dbReference type="InterPro" id="IPR010364">
    <property type="entry name" value="Uncharacterised_IM_CreD"/>
</dbReference>
<name>A0A7Y3VYI6_9FLAO</name>
<accession>A0A7Y3VYI6</accession>